<evidence type="ECO:0000256" key="2">
    <source>
        <dbReference type="SAM" id="SignalP"/>
    </source>
</evidence>
<keyword evidence="4" id="KW-1185">Reference proteome</keyword>
<sequence length="622" mass="71816">MNLRWINLFVLILSCGVSHLTFAQSSIEKSVEQNTQQIDFYYEEGSEKLPADKVVTLAQKVIRSRRNYHGDTIAKTYVLLADVAINKGDMEQARQFSLDGLKVISLDRKTRLELLLKVAMANYSQGQFEQVKERADEVLNLASEEDITCRLKALGYRAVYFALTSQYEEAVAELELINRITQRFQNYAEHVELLEILATAYHYLEDYETAVNLQLKVLKLRFELSQLKRLGDTYYALASAYWKMGRLDDAYNAYWEAKVEAENANAPIRLAYAELGLGLVLLDQGSMIESQQRLEHAESNFQGQNLTKPYLTALINLAKVSFELSEDDYVKTLLLKAEHLAQNMELTSDQVELYRLLSQLYANEQQYELAWQYQQQYLDASEKHLASVNQYRYTKVAMQTPQAPQAQARQIALDLADKTKLEAEYNQRYQEKNQVIISLGIIIVLLSASLVILLLIRRRDKHSLAYKEQETPVDMLASSAKTKQMYQSAFKKARRYEYPICVAYIKVTNWNDLLFRTNRKGLDEAKRSIATVVNEYIEEFDLAGELNSSEYLLIFPHQTLDDVNLKIKALTEALRVRFFANLGDFVVYFNYAVDSPTVQDIEPYIFLSRLTDSIKEEEQYKT</sequence>
<dbReference type="Pfam" id="PF13181">
    <property type="entry name" value="TPR_8"/>
    <property type="match status" value="2"/>
</dbReference>
<dbReference type="InterPro" id="IPR043128">
    <property type="entry name" value="Rev_trsase/Diguanyl_cyclase"/>
</dbReference>
<evidence type="ECO:0000256" key="1">
    <source>
        <dbReference type="SAM" id="Phobius"/>
    </source>
</evidence>
<keyword evidence="2" id="KW-0732">Signal</keyword>
<organism evidence="3 4">
    <name type="scientific">Thalassotalea loyana</name>
    <dbReference type="NCBI Taxonomy" id="280483"/>
    <lineage>
        <taxon>Bacteria</taxon>
        <taxon>Pseudomonadati</taxon>
        <taxon>Pseudomonadota</taxon>
        <taxon>Gammaproteobacteria</taxon>
        <taxon>Alteromonadales</taxon>
        <taxon>Colwelliaceae</taxon>
        <taxon>Thalassotalea</taxon>
    </lineage>
</organism>
<dbReference type="EMBL" id="BSSV01000005">
    <property type="protein sequence ID" value="GLX86186.1"/>
    <property type="molecule type" value="Genomic_DNA"/>
</dbReference>
<dbReference type="Proteomes" id="UP001157134">
    <property type="component" value="Unassembled WGS sequence"/>
</dbReference>
<protein>
    <recommendedName>
        <fullName evidence="5">GGDEF domain-containing protein</fullName>
    </recommendedName>
</protein>
<keyword evidence="1" id="KW-0812">Transmembrane</keyword>
<evidence type="ECO:0000313" key="4">
    <source>
        <dbReference type="Proteomes" id="UP001157134"/>
    </source>
</evidence>
<evidence type="ECO:0008006" key="5">
    <source>
        <dbReference type="Google" id="ProtNLM"/>
    </source>
</evidence>
<feature type="chain" id="PRO_5047051837" description="GGDEF domain-containing protein" evidence="2">
    <location>
        <begin position="24"/>
        <end position="622"/>
    </location>
</feature>
<reference evidence="3 4" key="1">
    <citation type="submission" date="2023-03" db="EMBL/GenBank/DDBJ databases">
        <title>Thalassotalea loyana LMG 22536T draft genome sequence.</title>
        <authorList>
            <person name="Sawabe T."/>
        </authorList>
    </citation>
    <scope>NUCLEOTIDE SEQUENCE [LARGE SCALE GENOMIC DNA]</scope>
    <source>
        <strain evidence="3 4">LMG 22536</strain>
    </source>
</reference>
<accession>A0ABQ6HDN7</accession>
<dbReference type="InterPro" id="IPR011990">
    <property type="entry name" value="TPR-like_helical_dom_sf"/>
</dbReference>
<gene>
    <name evidence="3" type="ORF">tloyanaT_24390</name>
</gene>
<evidence type="ECO:0000313" key="3">
    <source>
        <dbReference type="EMBL" id="GLX86186.1"/>
    </source>
</evidence>
<feature type="transmembrane region" description="Helical" evidence="1">
    <location>
        <begin position="435"/>
        <end position="456"/>
    </location>
</feature>
<dbReference type="InterPro" id="IPR019734">
    <property type="entry name" value="TPR_rpt"/>
</dbReference>
<comment type="caution">
    <text evidence="3">The sequence shown here is derived from an EMBL/GenBank/DDBJ whole genome shotgun (WGS) entry which is preliminary data.</text>
</comment>
<keyword evidence="1" id="KW-1133">Transmembrane helix</keyword>
<dbReference type="PROSITE" id="PS51257">
    <property type="entry name" value="PROKAR_LIPOPROTEIN"/>
    <property type="match status" value="1"/>
</dbReference>
<dbReference type="RefSeq" id="WP_284298947.1">
    <property type="nucleotide sequence ID" value="NZ_BSSV01000005.1"/>
</dbReference>
<keyword evidence="1" id="KW-0472">Membrane</keyword>
<dbReference type="Gene3D" id="1.25.40.10">
    <property type="entry name" value="Tetratricopeptide repeat domain"/>
    <property type="match status" value="1"/>
</dbReference>
<dbReference type="SUPFAM" id="SSF48452">
    <property type="entry name" value="TPR-like"/>
    <property type="match status" value="2"/>
</dbReference>
<proteinExistence type="predicted"/>
<dbReference type="Gene3D" id="3.30.70.270">
    <property type="match status" value="1"/>
</dbReference>
<feature type="signal peptide" evidence="2">
    <location>
        <begin position="1"/>
        <end position="23"/>
    </location>
</feature>
<name>A0ABQ6HDN7_9GAMM</name>